<evidence type="ECO:0000313" key="2">
    <source>
        <dbReference type="Proteomes" id="UP000691718"/>
    </source>
</evidence>
<name>A0A8S3WXT6_PARAO</name>
<comment type="caution">
    <text evidence="1">The sequence shown here is derived from an EMBL/GenBank/DDBJ whole genome shotgun (WGS) entry which is preliminary data.</text>
</comment>
<proteinExistence type="predicted"/>
<evidence type="ECO:0000313" key="1">
    <source>
        <dbReference type="EMBL" id="CAG4988830.1"/>
    </source>
</evidence>
<dbReference type="AlphaFoldDB" id="A0A8S3WXT6"/>
<gene>
    <name evidence="1" type="ORF">PAPOLLO_LOCUS11701</name>
</gene>
<dbReference type="EMBL" id="CAJQZP010000851">
    <property type="protein sequence ID" value="CAG4988830.1"/>
    <property type="molecule type" value="Genomic_DNA"/>
</dbReference>
<accession>A0A8S3WXT6</accession>
<protein>
    <submittedName>
        <fullName evidence="1">(apollo) hypothetical protein</fullName>
    </submittedName>
</protein>
<organism evidence="1 2">
    <name type="scientific">Parnassius apollo</name>
    <name type="common">Apollo butterfly</name>
    <name type="synonym">Papilio apollo</name>
    <dbReference type="NCBI Taxonomy" id="110799"/>
    <lineage>
        <taxon>Eukaryota</taxon>
        <taxon>Metazoa</taxon>
        <taxon>Ecdysozoa</taxon>
        <taxon>Arthropoda</taxon>
        <taxon>Hexapoda</taxon>
        <taxon>Insecta</taxon>
        <taxon>Pterygota</taxon>
        <taxon>Neoptera</taxon>
        <taxon>Endopterygota</taxon>
        <taxon>Lepidoptera</taxon>
        <taxon>Glossata</taxon>
        <taxon>Ditrysia</taxon>
        <taxon>Papilionoidea</taxon>
        <taxon>Papilionidae</taxon>
        <taxon>Parnassiinae</taxon>
        <taxon>Parnassini</taxon>
        <taxon>Parnassius</taxon>
        <taxon>Parnassius</taxon>
    </lineage>
</organism>
<sequence>MEKRPQIYLRPIVNFIAIENPADQFAGGGRVRGPGSGTAVRRRAAAVRESPPPAAAAMAASRHYAC</sequence>
<keyword evidence="2" id="KW-1185">Reference proteome</keyword>
<dbReference type="Proteomes" id="UP000691718">
    <property type="component" value="Unassembled WGS sequence"/>
</dbReference>
<reference evidence="1" key="1">
    <citation type="submission" date="2021-04" db="EMBL/GenBank/DDBJ databases">
        <authorList>
            <person name="Tunstrom K."/>
        </authorList>
    </citation>
    <scope>NUCLEOTIDE SEQUENCE</scope>
</reference>